<comment type="caution">
    <text evidence="3">The sequence shown here is derived from an EMBL/GenBank/DDBJ whole genome shotgun (WGS) entry which is preliminary data.</text>
</comment>
<proteinExistence type="predicted"/>
<name>A0A922SMR6_SPOEX</name>
<dbReference type="InterPro" id="IPR057546">
    <property type="entry name" value="HEAT_GCN1"/>
</dbReference>
<evidence type="ECO:0000313" key="4">
    <source>
        <dbReference type="Proteomes" id="UP000814243"/>
    </source>
</evidence>
<dbReference type="GO" id="GO:0019887">
    <property type="term" value="F:protein kinase regulator activity"/>
    <property type="evidence" value="ECO:0007669"/>
    <property type="project" value="TreeGrafter"/>
</dbReference>
<gene>
    <name evidence="3" type="ORF">HF086_016704</name>
</gene>
<sequence>MCRSIIDTLLETIRSGTAARQRAAAVLLCAYVSHSRAELAPHVAQLIRGLVLLLAAAERDVQLMAWEALAALTKSLDPERQIAHVSDVRQAVRYAAADLKPDQLLPGFCLPKVRLSPFLAASQSGASSVGVMLKQFLPQLQTTFLKALNDPNRPVRIKACLALSQLVVIHSRADPLFLEMHNTMKNVEDPLIKETMLQALRGVISAGGDKMTATTALAILPTLSSPALLAHPEDPPRSQAAGCLGALLHCLPAAQQDAALAHHVLAPSEPELLAHGRSTALFVALKETPQIVYKDEEKVDKALLALLASDKVSIACNGIRAMGYLMRHLLKEGRPVPPAILSQFVRSMNHPSNEVKQLMARAATMLGREAELSASGPSAELLRALLPALVNGTKEKNTYVRANAEIALRAVLRLPQDEQFHLVSTYYIHHQLALSVQGFLNMFFDCNPIRAIKKQCMALLEEGAREALGDVVARVLRRNIADGRDEDLDCTLLT</sequence>
<dbReference type="Gene3D" id="1.25.10.10">
    <property type="entry name" value="Leucine-rich Repeat Variant"/>
    <property type="match status" value="3"/>
</dbReference>
<feature type="domain" description="Stalled ribosome sensor GCN1-like HEAT repeats region" evidence="2">
    <location>
        <begin position="3"/>
        <end position="112"/>
    </location>
</feature>
<keyword evidence="1" id="KW-0677">Repeat</keyword>
<dbReference type="GO" id="GO:0005829">
    <property type="term" value="C:cytosol"/>
    <property type="evidence" value="ECO:0007669"/>
    <property type="project" value="TreeGrafter"/>
</dbReference>
<accession>A0A922SMR6</accession>
<dbReference type="GO" id="GO:0034198">
    <property type="term" value="P:cellular response to amino acid starvation"/>
    <property type="evidence" value="ECO:0007669"/>
    <property type="project" value="TreeGrafter"/>
</dbReference>
<dbReference type="PANTHER" id="PTHR23346">
    <property type="entry name" value="TRANSLATIONAL ACTIVATOR GCN1-RELATED"/>
    <property type="match status" value="1"/>
</dbReference>
<dbReference type="Pfam" id="PF02985">
    <property type="entry name" value="HEAT"/>
    <property type="match status" value="1"/>
</dbReference>
<dbReference type="GO" id="GO:0006417">
    <property type="term" value="P:regulation of translation"/>
    <property type="evidence" value="ECO:0007669"/>
    <property type="project" value="TreeGrafter"/>
</dbReference>
<dbReference type="InterPro" id="IPR011989">
    <property type="entry name" value="ARM-like"/>
</dbReference>
<dbReference type="Pfam" id="PF23271">
    <property type="entry name" value="HEAT_GCN1"/>
    <property type="match status" value="1"/>
</dbReference>
<organism evidence="3 4">
    <name type="scientific">Spodoptera exigua</name>
    <name type="common">Beet armyworm</name>
    <name type="synonym">Noctua fulgens</name>
    <dbReference type="NCBI Taxonomy" id="7107"/>
    <lineage>
        <taxon>Eukaryota</taxon>
        <taxon>Metazoa</taxon>
        <taxon>Ecdysozoa</taxon>
        <taxon>Arthropoda</taxon>
        <taxon>Hexapoda</taxon>
        <taxon>Insecta</taxon>
        <taxon>Pterygota</taxon>
        <taxon>Neoptera</taxon>
        <taxon>Endopterygota</taxon>
        <taxon>Lepidoptera</taxon>
        <taxon>Glossata</taxon>
        <taxon>Ditrysia</taxon>
        <taxon>Noctuoidea</taxon>
        <taxon>Noctuidae</taxon>
        <taxon>Amphipyrinae</taxon>
        <taxon>Spodoptera</taxon>
    </lineage>
</organism>
<dbReference type="InterPro" id="IPR016024">
    <property type="entry name" value="ARM-type_fold"/>
</dbReference>
<dbReference type="InterPro" id="IPR000357">
    <property type="entry name" value="HEAT"/>
</dbReference>
<evidence type="ECO:0000256" key="1">
    <source>
        <dbReference type="ARBA" id="ARBA00022737"/>
    </source>
</evidence>
<protein>
    <recommendedName>
        <fullName evidence="2">Stalled ribosome sensor GCN1-like HEAT repeats region domain-containing protein</fullName>
    </recommendedName>
</protein>
<dbReference type="SUPFAM" id="SSF48371">
    <property type="entry name" value="ARM repeat"/>
    <property type="match status" value="1"/>
</dbReference>
<evidence type="ECO:0000259" key="2">
    <source>
        <dbReference type="Pfam" id="PF23271"/>
    </source>
</evidence>
<dbReference type="AlphaFoldDB" id="A0A922SMR6"/>
<dbReference type="Proteomes" id="UP000814243">
    <property type="component" value="Unassembled WGS sequence"/>
</dbReference>
<evidence type="ECO:0000313" key="3">
    <source>
        <dbReference type="EMBL" id="KAH9643415.1"/>
    </source>
</evidence>
<dbReference type="EMBL" id="JACEFF010000136">
    <property type="protein sequence ID" value="KAH9643415.1"/>
    <property type="molecule type" value="Genomic_DNA"/>
</dbReference>
<dbReference type="Pfam" id="PF25801">
    <property type="entry name" value="HEAT_GCN1_C_2"/>
    <property type="match status" value="2"/>
</dbReference>
<dbReference type="PANTHER" id="PTHR23346:SF7">
    <property type="entry name" value="STALLED RIBOSOME SENSOR GCN1"/>
    <property type="match status" value="1"/>
</dbReference>
<reference evidence="3" key="1">
    <citation type="journal article" date="2021" name="G3 (Bethesda)">
        <title>Genome and transcriptome analysis of the beet armyworm Spodoptera exigua reveals targets for pest control. .</title>
        <authorList>
            <person name="Simon S."/>
            <person name="Breeschoten T."/>
            <person name="Jansen H.J."/>
            <person name="Dirks R.P."/>
            <person name="Schranz M.E."/>
            <person name="Ros V.I.D."/>
        </authorList>
    </citation>
    <scope>NUCLEOTIDE SEQUENCE</scope>
    <source>
        <strain evidence="3">TB_SE_WUR_2020</strain>
    </source>
</reference>